<sequence>MDVYISEEYVRSRRRERKAAAAAAAMISSKRSSEMVSDSGRVVESTEKKIRSNHNKVPLGFRFEKKFLVPGGLSDSTIFNCLSA</sequence>
<comment type="caution">
    <text evidence="1">The sequence shown here is derived from an EMBL/GenBank/DDBJ whole genome shotgun (WGS) entry which is preliminary data.</text>
</comment>
<reference evidence="1 2" key="1">
    <citation type="journal article" date="2017" name="Mol. Plant">
        <title>The Genome of Medicinal Plant Macleaya cordata Provides New Insights into Benzylisoquinoline Alkaloids Metabolism.</title>
        <authorList>
            <person name="Liu X."/>
            <person name="Liu Y."/>
            <person name="Huang P."/>
            <person name="Ma Y."/>
            <person name="Qing Z."/>
            <person name="Tang Q."/>
            <person name="Cao H."/>
            <person name="Cheng P."/>
            <person name="Zheng Y."/>
            <person name="Yuan Z."/>
            <person name="Zhou Y."/>
            <person name="Liu J."/>
            <person name="Tang Z."/>
            <person name="Zhuo Y."/>
            <person name="Zhang Y."/>
            <person name="Yu L."/>
            <person name="Huang J."/>
            <person name="Yang P."/>
            <person name="Peng Q."/>
            <person name="Zhang J."/>
            <person name="Jiang W."/>
            <person name="Zhang Z."/>
            <person name="Lin K."/>
            <person name="Ro D.K."/>
            <person name="Chen X."/>
            <person name="Xiong X."/>
            <person name="Shang Y."/>
            <person name="Huang S."/>
            <person name="Zeng J."/>
        </authorList>
    </citation>
    <scope>NUCLEOTIDE SEQUENCE [LARGE SCALE GENOMIC DNA]</scope>
    <source>
        <strain evidence="2">cv. BLH2017</strain>
        <tissue evidence="1">Root</tissue>
    </source>
</reference>
<dbReference type="Proteomes" id="UP000195402">
    <property type="component" value="Unassembled WGS sequence"/>
</dbReference>
<dbReference type="AlphaFoldDB" id="A0A200QUH6"/>
<protein>
    <submittedName>
        <fullName evidence="1">Uncharacterized protein</fullName>
    </submittedName>
</protein>
<keyword evidence="2" id="KW-1185">Reference proteome</keyword>
<organism evidence="1 2">
    <name type="scientific">Macleaya cordata</name>
    <name type="common">Five-seeded plume-poppy</name>
    <name type="synonym">Bocconia cordata</name>
    <dbReference type="NCBI Taxonomy" id="56857"/>
    <lineage>
        <taxon>Eukaryota</taxon>
        <taxon>Viridiplantae</taxon>
        <taxon>Streptophyta</taxon>
        <taxon>Embryophyta</taxon>
        <taxon>Tracheophyta</taxon>
        <taxon>Spermatophyta</taxon>
        <taxon>Magnoliopsida</taxon>
        <taxon>Ranunculales</taxon>
        <taxon>Papaveraceae</taxon>
        <taxon>Papaveroideae</taxon>
        <taxon>Macleaya</taxon>
    </lineage>
</organism>
<evidence type="ECO:0000313" key="2">
    <source>
        <dbReference type="Proteomes" id="UP000195402"/>
    </source>
</evidence>
<gene>
    <name evidence="1" type="ORF">BVC80_1787g167</name>
</gene>
<accession>A0A200QUH6</accession>
<dbReference type="InParanoid" id="A0A200QUH6"/>
<evidence type="ECO:0000313" key="1">
    <source>
        <dbReference type="EMBL" id="OVA14080.1"/>
    </source>
</evidence>
<proteinExistence type="predicted"/>
<name>A0A200QUH6_MACCD</name>
<dbReference type="EMBL" id="MVGT01001064">
    <property type="protein sequence ID" value="OVA14080.1"/>
    <property type="molecule type" value="Genomic_DNA"/>
</dbReference>